<name>A0A7X0VA65_9ACTN</name>
<keyword evidence="5" id="KW-1185">Reference proteome</keyword>
<dbReference type="PANTHER" id="PTHR46825">
    <property type="entry name" value="D-ALANYL-D-ALANINE-CARBOXYPEPTIDASE/ENDOPEPTIDASE AMPH"/>
    <property type="match status" value="1"/>
</dbReference>
<dbReference type="SUPFAM" id="SSF56601">
    <property type="entry name" value="beta-lactamase/transpeptidase-like"/>
    <property type="match status" value="1"/>
</dbReference>
<evidence type="ECO:0000313" key="5">
    <source>
        <dbReference type="Proteomes" id="UP000523955"/>
    </source>
</evidence>
<proteinExistence type="predicted"/>
<keyword evidence="2" id="KW-0472">Membrane</keyword>
<dbReference type="Proteomes" id="UP000523955">
    <property type="component" value="Unassembled WGS sequence"/>
</dbReference>
<evidence type="ECO:0000256" key="2">
    <source>
        <dbReference type="ARBA" id="ARBA00023136"/>
    </source>
</evidence>
<evidence type="ECO:0000259" key="3">
    <source>
        <dbReference type="Pfam" id="PF00144"/>
    </source>
</evidence>
<sequence length="337" mass="35873">MTRDVAALEREIEALAAAGFAGVVRVDVAGTPVLRAAYGLADRARAIPMTVGTRLAIASGAKTLTALAVLSLVDDGVLGLATTARSLLGDDLPLVADDVTVEHLLAHRSGIGDYLDEDTGFDVGDYLMPRPVHELVDTEDYLPILDGHATKFPAGTGFSYCNGGYVLLALLAERASGVGFHELVRQRVTARAGMDDTAYLRSDDLPGDAALGYVDVHGAWRSTVFHLPVRGSGDGGVFTTVDDVHRLWGALLARRIVSDTAVEAMLRPRSDPDEDGLSYGFGLWLDVRTGEAALHGSDAGSSFYGVHDATRRLTWTVVANTIDGARPVHRAIEAWLR</sequence>
<reference evidence="4 5" key="1">
    <citation type="submission" date="2020-08" db="EMBL/GenBank/DDBJ databases">
        <authorList>
            <person name="Seo M.-J."/>
        </authorList>
    </citation>
    <scope>NUCLEOTIDE SEQUENCE [LARGE SCALE GENOMIC DNA]</scope>
    <source>
        <strain evidence="4 5">KIGAM211</strain>
    </source>
</reference>
<dbReference type="GO" id="GO:0016020">
    <property type="term" value="C:membrane"/>
    <property type="evidence" value="ECO:0007669"/>
    <property type="project" value="UniProtKB-SubCell"/>
</dbReference>
<comment type="subcellular location">
    <subcellularLocation>
        <location evidence="1">Membrane</location>
    </subcellularLocation>
</comment>
<dbReference type="PANTHER" id="PTHR46825:SF11">
    <property type="entry name" value="PENICILLIN-BINDING PROTEIN 4"/>
    <property type="match status" value="1"/>
</dbReference>
<gene>
    <name evidence="4" type="ORF">H5V45_06735</name>
</gene>
<feature type="domain" description="Beta-lactamase-related" evidence="3">
    <location>
        <begin position="12"/>
        <end position="326"/>
    </location>
</feature>
<dbReference type="EMBL" id="JACKXE010000001">
    <property type="protein sequence ID" value="MBB6627015.1"/>
    <property type="molecule type" value="Genomic_DNA"/>
</dbReference>
<dbReference type="Gene3D" id="3.40.710.10">
    <property type="entry name" value="DD-peptidase/beta-lactamase superfamily"/>
    <property type="match status" value="1"/>
</dbReference>
<dbReference type="InterPro" id="IPR050491">
    <property type="entry name" value="AmpC-like"/>
</dbReference>
<dbReference type="Pfam" id="PF00144">
    <property type="entry name" value="Beta-lactamase"/>
    <property type="match status" value="1"/>
</dbReference>
<evidence type="ECO:0000256" key="1">
    <source>
        <dbReference type="ARBA" id="ARBA00004370"/>
    </source>
</evidence>
<dbReference type="InterPro" id="IPR012338">
    <property type="entry name" value="Beta-lactam/transpept-like"/>
</dbReference>
<dbReference type="InterPro" id="IPR001466">
    <property type="entry name" value="Beta-lactam-related"/>
</dbReference>
<accession>A0A7X0VA65</accession>
<dbReference type="RefSeq" id="WP_185252225.1">
    <property type="nucleotide sequence ID" value="NZ_JACKXE010000001.1"/>
</dbReference>
<comment type="caution">
    <text evidence="4">The sequence shown here is derived from an EMBL/GenBank/DDBJ whole genome shotgun (WGS) entry which is preliminary data.</text>
</comment>
<evidence type="ECO:0000313" key="4">
    <source>
        <dbReference type="EMBL" id="MBB6627015.1"/>
    </source>
</evidence>
<organism evidence="4 5">
    <name type="scientific">Nocardioides luti</name>
    <dbReference type="NCBI Taxonomy" id="2761101"/>
    <lineage>
        <taxon>Bacteria</taxon>
        <taxon>Bacillati</taxon>
        <taxon>Actinomycetota</taxon>
        <taxon>Actinomycetes</taxon>
        <taxon>Propionibacteriales</taxon>
        <taxon>Nocardioidaceae</taxon>
        <taxon>Nocardioides</taxon>
    </lineage>
</organism>
<protein>
    <submittedName>
        <fullName evidence="4">Beta-lactamase family protein</fullName>
    </submittedName>
</protein>
<dbReference type="AlphaFoldDB" id="A0A7X0VA65"/>